<evidence type="ECO:0000259" key="17">
    <source>
        <dbReference type="PROSITE" id="PS51184"/>
    </source>
</evidence>
<feature type="domain" description="JmjC" evidence="17">
    <location>
        <begin position="264"/>
        <end position="430"/>
    </location>
</feature>
<keyword evidence="11" id="KW-0539">Nucleus</keyword>
<dbReference type="Pfam" id="PF05965">
    <property type="entry name" value="FYRC"/>
    <property type="match status" value="1"/>
</dbReference>
<dbReference type="PROSITE" id="PS51542">
    <property type="entry name" value="FYRN"/>
    <property type="match status" value="1"/>
</dbReference>
<dbReference type="Pfam" id="PF02373">
    <property type="entry name" value="JmjC"/>
    <property type="match status" value="1"/>
</dbReference>
<dbReference type="SMART" id="SM00545">
    <property type="entry name" value="JmjN"/>
    <property type="match status" value="1"/>
</dbReference>
<dbReference type="GeneID" id="101506792"/>
<dbReference type="GO" id="GO:0045814">
    <property type="term" value="P:negative regulation of gene expression, epigenetic"/>
    <property type="evidence" value="ECO:0007669"/>
    <property type="project" value="UniProtKB-ARBA"/>
</dbReference>
<dbReference type="Pfam" id="PF05964">
    <property type="entry name" value="FYRN"/>
    <property type="match status" value="1"/>
</dbReference>
<keyword evidence="10" id="KW-0804">Transcription</keyword>
<dbReference type="KEGG" id="cam:101506792"/>
<keyword evidence="5" id="KW-0156">Chromatin regulator</keyword>
<evidence type="ECO:0000256" key="1">
    <source>
        <dbReference type="ARBA" id="ARBA00001954"/>
    </source>
</evidence>
<evidence type="ECO:0000256" key="8">
    <source>
        <dbReference type="ARBA" id="ARBA00023004"/>
    </source>
</evidence>
<dbReference type="InterPro" id="IPR003349">
    <property type="entry name" value="JmjN"/>
</dbReference>
<dbReference type="GO" id="GO:0048589">
    <property type="term" value="P:developmental growth"/>
    <property type="evidence" value="ECO:0007669"/>
    <property type="project" value="UniProtKB-ARBA"/>
</dbReference>
<proteinExistence type="inferred from homology"/>
<name>A0A1S2XEQ9_CICAR</name>
<dbReference type="RefSeq" id="XP_004488209.1">
    <property type="nucleotide sequence ID" value="XM_004488152.3"/>
</dbReference>
<dbReference type="AlphaFoldDB" id="A0A1S2XEQ9"/>
<keyword evidence="4" id="KW-0479">Metal-binding</keyword>
<comment type="catalytic activity">
    <reaction evidence="14">
        <text>N(6),N(6),N(6)-trimethyl-L-lysyl(4)-[histone H3] + 2-oxoglutarate + O2 = N(6),N(6)-dimethyl-L-lysyl(4)-[histone H3] + formaldehyde + succinate + CO2</text>
        <dbReference type="Rhea" id="RHEA:60212"/>
        <dbReference type="Rhea" id="RHEA-COMP:15537"/>
        <dbReference type="Rhea" id="RHEA-COMP:15540"/>
        <dbReference type="ChEBI" id="CHEBI:15379"/>
        <dbReference type="ChEBI" id="CHEBI:16526"/>
        <dbReference type="ChEBI" id="CHEBI:16810"/>
        <dbReference type="ChEBI" id="CHEBI:16842"/>
        <dbReference type="ChEBI" id="CHEBI:30031"/>
        <dbReference type="ChEBI" id="CHEBI:61961"/>
        <dbReference type="ChEBI" id="CHEBI:61976"/>
    </reaction>
    <physiologicalReaction direction="left-to-right" evidence="14">
        <dbReference type="Rhea" id="RHEA:60213"/>
    </physiologicalReaction>
</comment>
<feature type="compositionally biased region" description="Low complexity" evidence="15">
    <location>
        <begin position="151"/>
        <end position="161"/>
    </location>
</feature>
<reference evidence="18" key="1">
    <citation type="journal article" date="2013" name="Nat. Biotechnol.">
        <title>Draft genome sequence of chickpea (Cicer arietinum) provides a resource for trait improvement.</title>
        <authorList>
            <person name="Varshney R.K."/>
            <person name="Song C."/>
            <person name="Saxena R.K."/>
            <person name="Azam S."/>
            <person name="Yu S."/>
            <person name="Sharpe A.G."/>
            <person name="Cannon S."/>
            <person name="Baek J."/>
            <person name="Rosen B.D."/>
            <person name="Tar'an B."/>
            <person name="Millan T."/>
            <person name="Zhang X."/>
            <person name="Ramsay L.D."/>
            <person name="Iwata A."/>
            <person name="Wang Y."/>
            <person name="Nelson W."/>
            <person name="Farmer A.D."/>
            <person name="Gaur P.M."/>
            <person name="Soderlund C."/>
            <person name="Penmetsa R.V."/>
            <person name="Xu C."/>
            <person name="Bharti A.K."/>
            <person name="He W."/>
            <person name="Winter P."/>
            <person name="Zhao S."/>
            <person name="Hane J.K."/>
            <person name="Carrasquilla-Garcia N."/>
            <person name="Condie J.A."/>
            <person name="Upadhyaya H.D."/>
            <person name="Luo M.C."/>
            <person name="Thudi M."/>
            <person name="Gowda C.L."/>
            <person name="Singh N.P."/>
            <person name="Lichtenzveig J."/>
            <person name="Gali K.K."/>
            <person name="Rubio J."/>
            <person name="Nadarajan N."/>
            <person name="Dolezel J."/>
            <person name="Bansal K.C."/>
            <person name="Xu X."/>
            <person name="Edwards D."/>
            <person name="Zhang G."/>
            <person name="Kahl G."/>
            <person name="Gil J."/>
            <person name="Singh K.B."/>
            <person name="Datta S.K."/>
            <person name="Jackson S.A."/>
            <person name="Wang J."/>
            <person name="Cook D.R."/>
        </authorList>
    </citation>
    <scope>NUCLEOTIDE SEQUENCE [LARGE SCALE GENOMIC DNA]</scope>
    <source>
        <strain evidence="18">cv. CDC Frontier</strain>
    </source>
</reference>
<dbReference type="PANTHER" id="PTHR10694:SF105">
    <property type="entry name" value="LYSINE-SPECIFIC DEMETHYLASE JMJ14"/>
    <property type="match status" value="1"/>
</dbReference>
<dbReference type="Proteomes" id="UP000087171">
    <property type="component" value="Chromosome Ca1"/>
</dbReference>
<evidence type="ECO:0000256" key="13">
    <source>
        <dbReference type="ARBA" id="ARBA00050935"/>
    </source>
</evidence>
<dbReference type="RefSeq" id="XP_004488208.1">
    <property type="nucleotide sequence ID" value="XM_004488151.3"/>
</dbReference>
<accession>A0A1S2XEQ9</accession>
<evidence type="ECO:0000256" key="14">
    <source>
        <dbReference type="ARBA" id="ARBA00051640"/>
    </source>
</evidence>
<dbReference type="InterPro" id="IPR003347">
    <property type="entry name" value="JmjC_dom"/>
</dbReference>
<comment type="catalytic activity">
    <reaction evidence="13">
        <text>N(6)-methyl-L-lysyl(4)-[histone H3] + 2-oxoglutarate + O2 = L-lysyl(4)-[histone H3] + formaldehyde + succinate + CO2</text>
        <dbReference type="Rhea" id="RHEA:60220"/>
        <dbReference type="Rhea" id="RHEA-COMP:15543"/>
        <dbReference type="Rhea" id="RHEA-COMP:15547"/>
        <dbReference type="ChEBI" id="CHEBI:15379"/>
        <dbReference type="ChEBI" id="CHEBI:16526"/>
        <dbReference type="ChEBI" id="CHEBI:16810"/>
        <dbReference type="ChEBI" id="CHEBI:16842"/>
        <dbReference type="ChEBI" id="CHEBI:29969"/>
        <dbReference type="ChEBI" id="CHEBI:30031"/>
        <dbReference type="ChEBI" id="CHEBI:61929"/>
    </reaction>
    <physiologicalReaction direction="left-to-right" evidence="13">
        <dbReference type="Rhea" id="RHEA:60221"/>
    </physiologicalReaction>
</comment>
<dbReference type="Pfam" id="PF02928">
    <property type="entry name" value="zf-C5HC2"/>
    <property type="match status" value="1"/>
</dbReference>
<dbReference type="PROSITE" id="PS51183">
    <property type="entry name" value="JMJN"/>
    <property type="match status" value="1"/>
</dbReference>
<dbReference type="FunFam" id="3.30.160.360:FF:000005">
    <property type="entry name" value="Putative lysine-specific demethylase JMJ16"/>
    <property type="match status" value="1"/>
</dbReference>
<feature type="compositionally biased region" description="Low complexity" evidence="15">
    <location>
        <begin position="23"/>
        <end position="33"/>
    </location>
</feature>
<dbReference type="PaxDb" id="3827-XP_004488208.1"/>
<feature type="region of interest" description="Disordered" evidence="15">
    <location>
        <begin position="121"/>
        <end position="164"/>
    </location>
</feature>
<dbReference type="InterPro" id="IPR004198">
    <property type="entry name" value="Znf_C5HC2"/>
</dbReference>
<dbReference type="GO" id="GO:0048731">
    <property type="term" value="P:system development"/>
    <property type="evidence" value="ECO:0007669"/>
    <property type="project" value="UniProtKB-ARBA"/>
</dbReference>
<dbReference type="PROSITE" id="PS51543">
    <property type="entry name" value="FYRC"/>
    <property type="match status" value="1"/>
</dbReference>
<keyword evidence="6" id="KW-0223">Dioxygenase</keyword>
<evidence type="ECO:0000256" key="4">
    <source>
        <dbReference type="ARBA" id="ARBA00022723"/>
    </source>
</evidence>
<feature type="region of interest" description="Disordered" evidence="15">
    <location>
        <begin position="1"/>
        <end position="43"/>
    </location>
</feature>
<dbReference type="Gene3D" id="2.60.120.650">
    <property type="entry name" value="Cupin"/>
    <property type="match status" value="1"/>
</dbReference>
<dbReference type="GO" id="GO:0046872">
    <property type="term" value="F:metal ion binding"/>
    <property type="evidence" value="ECO:0007669"/>
    <property type="project" value="UniProtKB-KW"/>
</dbReference>
<evidence type="ECO:0000256" key="12">
    <source>
        <dbReference type="ARBA" id="ARBA00050619"/>
    </source>
</evidence>
<dbReference type="STRING" id="3827.A0A1S2XEQ9"/>
<evidence type="ECO:0000256" key="6">
    <source>
        <dbReference type="ARBA" id="ARBA00022964"/>
    </source>
</evidence>
<keyword evidence="9" id="KW-0805">Transcription regulation</keyword>
<dbReference type="Pfam" id="PF02375">
    <property type="entry name" value="JmjN"/>
    <property type="match status" value="1"/>
</dbReference>
<keyword evidence="8" id="KW-0408">Iron</keyword>
<feature type="compositionally biased region" description="Basic residues" evidence="15">
    <location>
        <begin position="127"/>
        <end position="142"/>
    </location>
</feature>
<dbReference type="SUPFAM" id="SSF51197">
    <property type="entry name" value="Clavaminate synthase-like"/>
    <property type="match status" value="1"/>
</dbReference>
<comment type="cofactor">
    <cofactor evidence="1">
        <name>Fe(2+)</name>
        <dbReference type="ChEBI" id="CHEBI:29033"/>
    </cofactor>
</comment>
<evidence type="ECO:0000256" key="3">
    <source>
        <dbReference type="ARBA" id="ARBA00006801"/>
    </source>
</evidence>
<evidence type="ECO:0000313" key="18">
    <source>
        <dbReference type="Proteomes" id="UP000087171"/>
    </source>
</evidence>
<dbReference type="GO" id="GO:0005634">
    <property type="term" value="C:nucleus"/>
    <property type="evidence" value="ECO:0007669"/>
    <property type="project" value="UniProtKB-SubCell"/>
</dbReference>
<evidence type="ECO:0000259" key="16">
    <source>
        <dbReference type="PROSITE" id="PS51183"/>
    </source>
</evidence>
<evidence type="ECO:0000256" key="10">
    <source>
        <dbReference type="ARBA" id="ARBA00023163"/>
    </source>
</evidence>
<comment type="subcellular location">
    <subcellularLocation>
        <location evidence="2">Nucleus</location>
    </subcellularLocation>
</comment>
<evidence type="ECO:0000256" key="11">
    <source>
        <dbReference type="ARBA" id="ARBA00023242"/>
    </source>
</evidence>
<dbReference type="GO" id="GO:0051093">
    <property type="term" value="P:negative regulation of developmental process"/>
    <property type="evidence" value="ECO:0007669"/>
    <property type="project" value="UniProtKB-ARBA"/>
</dbReference>
<dbReference type="Gene3D" id="3.30.160.360">
    <property type="match status" value="1"/>
</dbReference>
<dbReference type="SMART" id="SM00542">
    <property type="entry name" value="FYRC"/>
    <property type="match status" value="1"/>
</dbReference>
<dbReference type="PROSITE" id="PS51184">
    <property type="entry name" value="JMJC"/>
    <property type="match status" value="1"/>
</dbReference>
<dbReference type="OrthoDB" id="1678912at2759"/>
<gene>
    <name evidence="19 20" type="primary">LOC101506792</name>
</gene>
<comment type="similarity">
    <text evidence="3">Belongs to the JARID1 histone demethylase family.</text>
</comment>
<evidence type="ECO:0000256" key="7">
    <source>
        <dbReference type="ARBA" id="ARBA00023002"/>
    </source>
</evidence>
<dbReference type="SMART" id="SM00558">
    <property type="entry name" value="JmjC"/>
    <property type="match status" value="1"/>
</dbReference>
<dbReference type="InterPro" id="IPR003889">
    <property type="entry name" value="FYrich_C"/>
</dbReference>
<organism evidence="18 20">
    <name type="scientific">Cicer arietinum</name>
    <name type="common">Chickpea</name>
    <name type="synonym">Garbanzo</name>
    <dbReference type="NCBI Taxonomy" id="3827"/>
    <lineage>
        <taxon>Eukaryota</taxon>
        <taxon>Viridiplantae</taxon>
        <taxon>Streptophyta</taxon>
        <taxon>Embryophyta</taxon>
        <taxon>Tracheophyta</taxon>
        <taxon>Spermatophyta</taxon>
        <taxon>Magnoliopsida</taxon>
        <taxon>eudicotyledons</taxon>
        <taxon>Gunneridae</taxon>
        <taxon>Pentapetalae</taxon>
        <taxon>rosids</taxon>
        <taxon>fabids</taxon>
        <taxon>Fabales</taxon>
        <taxon>Fabaceae</taxon>
        <taxon>Papilionoideae</taxon>
        <taxon>50 kb inversion clade</taxon>
        <taxon>NPAAA clade</taxon>
        <taxon>Hologalegina</taxon>
        <taxon>IRL clade</taxon>
        <taxon>Cicereae</taxon>
        <taxon>Cicer</taxon>
    </lineage>
</organism>
<dbReference type="PANTHER" id="PTHR10694">
    <property type="entry name" value="LYSINE-SPECIFIC DEMETHYLASE"/>
    <property type="match status" value="1"/>
</dbReference>
<feature type="region of interest" description="Disordered" evidence="15">
    <location>
        <begin position="609"/>
        <end position="629"/>
    </location>
</feature>
<evidence type="ECO:0000313" key="19">
    <source>
        <dbReference type="RefSeq" id="XP_004488208.1"/>
    </source>
</evidence>
<keyword evidence="7" id="KW-0560">Oxidoreductase</keyword>
<keyword evidence="18" id="KW-1185">Reference proteome</keyword>
<evidence type="ECO:0000256" key="9">
    <source>
        <dbReference type="ARBA" id="ARBA00023015"/>
    </source>
</evidence>
<dbReference type="GO" id="GO:0034647">
    <property type="term" value="F:histone H3K4me/H3K4me2/H3K4me3 demethylase activity"/>
    <property type="evidence" value="ECO:0007669"/>
    <property type="project" value="TreeGrafter"/>
</dbReference>
<dbReference type="InterPro" id="IPR003888">
    <property type="entry name" value="FYrich_N"/>
</dbReference>
<dbReference type="GO" id="GO:0000785">
    <property type="term" value="C:chromatin"/>
    <property type="evidence" value="ECO:0007669"/>
    <property type="project" value="TreeGrafter"/>
</dbReference>
<evidence type="ECO:0000313" key="20">
    <source>
        <dbReference type="RefSeq" id="XP_004488209.1"/>
    </source>
</evidence>
<evidence type="ECO:0000256" key="5">
    <source>
        <dbReference type="ARBA" id="ARBA00022853"/>
    </source>
</evidence>
<feature type="domain" description="JmjN" evidence="16">
    <location>
        <begin position="56"/>
        <end position="97"/>
    </location>
</feature>
<dbReference type="eggNOG" id="KOG1246">
    <property type="taxonomic scope" value="Eukaryota"/>
</dbReference>
<dbReference type="SMART" id="SM00541">
    <property type="entry name" value="FYRN"/>
    <property type="match status" value="1"/>
</dbReference>
<evidence type="ECO:0000256" key="15">
    <source>
        <dbReference type="SAM" id="MobiDB-lite"/>
    </source>
</evidence>
<sequence length="1039" mass="117027">MEQLKLDANSEAKEDGPSRNKSKNNNAVKSSDSLRSKKISARWDPAEACRPIIDEAPVFHPTIEEFEDTLSYIAKIRPQAEPYGICRIVPPACWTPPCLLKEKDIWEKAEFSTRIQQIDLLQNREPMKKKSRGRKRKRRKNSKSGTCRRVSNPASEANNASEADEKYGFQSGSDFTFKDFQKYAKYFKECYFGLKDANEDGKIGESNHQRRREPSEEEIEGEYWRIVEQPTDEVEVYYGADLETGVFGSGFPKASSISSGYLDQYALSGWNLNNFPRLPGSVLSFEGSDISGVLVPWLYVGMCFSSFCWHVEDHHLYSLNYLHWGDPKIWYGVPGSRASALEHAMKKHLPDLFEEQPNLLNDLVTQLSPSILKSERVPVYRTVQHSGEFVITFPRAYHSGFNCGFNCAEAVNVAPVDWLMHGLNAVELYSSQRRKTSLSHDKLLFGSAMEAIRAVAELTLHGKETPKNLKWSTVCGKDGVLTKAFKARIKMEEERLGCVPTHFKFLKMGHDFDLYTERECFSCFYDLYLSAVGCECSPDRYSCLKHARLFCSCEMDKRFVLLRYNMNELNKMLEALQGDSLALELCENKNFGMVSAEANEGCIDKPEVERDKGLEEGESSAGCTGTKDNHVTSELIQSESYLVTVSAPNGSLDSDNDNKMDVDEDKMDQEGSLDLNLDVISSENEKYLLHIADNHHNKGDSVEEKVCCSEIKKEQDDMKLVGFSNPSHSFSDEKTEVSSCSRDVHSSCTSDGGKCEVDLPMVSDSRKKPENVFEKEVIDTTNASIYLTQESCLMQIFGTSVKPTSLGSVVHGKLWCSKHAIYPKGFKSRVNFISILNPTRICSYVSEVIDAGLLGPLFKVTMEECPSVAFTETSADKCWKSVLKRLHDEIMERQSRGELELPSEELLKSINGHRMFGFLLPSIIQAIEAQDPSHQCAEYWNHKVIPTSPGSVIDNCNDLSCSSSPLDNVNTKIFGINLIDRSKDNIEGSCHSLEEMKSILQKASPNELCSLRKLLGSNAQCFEWRMALTSMMDEIQKVL</sequence>
<reference evidence="19 20" key="2">
    <citation type="submission" date="2025-04" db="UniProtKB">
        <authorList>
            <consortium name="RefSeq"/>
        </authorList>
    </citation>
    <scope>IDENTIFICATION</scope>
    <source>
        <tissue evidence="19 20">Etiolated seedlings</tissue>
    </source>
</reference>
<protein>
    <submittedName>
        <fullName evidence="19 20">Lysine-specific demethylase JMJ15-like</fullName>
    </submittedName>
</protein>
<comment type="catalytic activity">
    <reaction evidence="12">
        <text>N(6),N(6)-dimethyl-L-lysyl(4)-[histone H3] + 2-oxoglutarate + O2 = N(6)-methyl-L-lysyl(4)-[histone H3] + formaldehyde + succinate + CO2</text>
        <dbReference type="Rhea" id="RHEA:60216"/>
        <dbReference type="Rhea" id="RHEA-COMP:15540"/>
        <dbReference type="Rhea" id="RHEA-COMP:15543"/>
        <dbReference type="ChEBI" id="CHEBI:15379"/>
        <dbReference type="ChEBI" id="CHEBI:16526"/>
        <dbReference type="ChEBI" id="CHEBI:16810"/>
        <dbReference type="ChEBI" id="CHEBI:16842"/>
        <dbReference type="ChEBI" id="CHEBI:30031"/>
        <dbReference type="ChEBI" id="CHEBI:61929"/>
        <dbReference type="ChEBI" id="CHEBI:61976"/>
    </reaction>
    <physiologicalReaction direction="left-to-right" evidence="12">
        <dbReference type="Rhea" id="RHEA:60217"/>
    </physiologicalReaction>
</comment>
<feature type="compositionally biased region" description="Basic and acidic residues" evidence="15">
    <location>
        <begin position="1"/>
        <end position="18"/>
    </location>
</feature>
<evidence type="ECO:0000256" key="2">
    <source>
        <dbReference type="ARBA" id="ARBA00004123"/>
    </source>
</evidence>